<evidence type="ECO:0000313" key="2">
    <source>
        <dbReference type="Proteomes" id="UP000479132"/>
    </source>
</evidence>
<proteinExistence type="predicted"/>
<accession>A0A6M1T945</accession>
<dbReference type="Proteomes" id="UP000479132">
    <property type="component" value="Unassembled WGS sequence"/>
</dbReference>
<organism evidence="1 2">
    <name type="scientific">Fodinibius halophilus</name>
    <dbReference type="NCBI Taxonomy" id="1736908"/>
    <lineage>
        <taxon>Bacteria</taxon>
        <taxon>Pseudomonadati</taxon>
        <taxon>Balneolota</taxon>
        <taxon>Balneolia</taxon>
        <taxon>Balneolales</taxon>
        <taxon>Balneolaceae</taxon>
        <taxon>Fodinibius</taxon>
    </lineage>
</organism>
<dbReference type="AlphaFoldDB" id="A0A6M1T945"/>
<comment type="caution">
    <text evidence="1">The sequence shown here is derived from an EMBL/GenBank/DDBJ whole genome shotgun (WGS) entry which is preliminary data.</text>
</comment>
<evidence type="ECO:0008006" key="3">
    <source>
        <dbReference type="Google" id="ProtNLM"/>
    </source>
</evidence>
<dbReference type="RefSeq" id="WP_165269493.1">
    <property type="nucleotide sequence ID" value="NZ_JAALLS010000015.1"/>
</dbReference>
<dbReference type="EMBL" id="JAALLS010000015">
    <property type="protein sequence ID" value="NGP89103.1"/>
    <property type="molecule type" value="Genomic_DNA"/>
</dbReference>
<gene>
    <name evidence="1" type="ORF">G3569_12140</name>
</gene>
<evidence type="ECO:0000313" key="1">
    <source>
        <dbReference type="EMBL" id="NGP89103.1"/>
    </source>
</evidence>
<reference evidence="1 2" key="1">
    <citation type="submission" date="2020-02" db="EMBL/GenBank/DDBJ databases">
        <title>Aliifodinibius halophilus 2W32, complete genome.</title>
        <authorList>
            <person name="Li Y."/>
            <person name="Wu S."/>
        </authorList>
    </citation>
    <scope>NUCLEOTIDE SEQUENCE [LARGE SCALE GENOMIC DNA]</scope>
    <source>
        <strain evidence="1 2">2W32</strain>
    </source>
</reference>
<name>A0A6M1T945_9BACT</name>
<protein>
    <recommendedName>
        <fullName evidence="3">BamA/TamA family outer membrane protein</fullName>
    </recommendedName>
</protein>
<keyword evidence="2" id="KW-1185">Reference proteome</keyword>
<sequence>MDNLNSRKVYLVLFALLLAVLSICGRSQKAVAQSSYELLPAPDLWYNSVDGIRIGGRLRGQQAGTFGDGPHRLNLGFWVGTKFPENPVSYYISFTEPINAISDFGSEANIQIESLFRTGFQQHGFAFNKRWQNGFNEENYKELAVGFRTEHRFDKDYLLYSQLWQTNWLYLTTFDFTMTADNSPGRYVLSFNADANMGGKYDSFLRGGVSFQQKVELSPSFTLYSKLYSGFATEQTAPEYLFMPGLKTARRWMDKGLTRARGTMPPSWLESGVVQVTGAGNIRGYLQQNVDQLNNGAAPLLTSFSTLNLELDYPNPLDKAIDDIPVVGSFLDLRSYVFFDSGTSLGVTDLEEDRLLSDAGLGFMFTLNIPDYLGKPRGLMIRYDIPFWVSHPVNEESFKFRSVLGIGAVISL</sequence>